<proteinExistence type="inferred from homology"/>
<dbReference type="GO" id="GO:0006457">
    <property type="term" value="P:protein folding"/>
    <property type="evidence" value="ECO:0007669"/>
    <property type="project" value="InterPro"/>
</dbReference>
<dbReference type="Pfam" id="PF07714">
    <property type="entry name" value="PK_Tyr_Ser-Thr"/>
    <property type="match status" value="1"/>
</dbReference>
<evidence type="ECO:0000256" key="2">
    <source>
        <dbReference type="SAM" id="Coils"/>
    </source>
</evidence>
<keyword evidence="2" id="KW-0175">Coiled coil</keyword>
<feature type="domain" description="Tyrosine-protein kinase catalytic" evidence="3">
    <location>
        <begin position="29"/>
        <end position="159"/>
    </location>
</feature>
<accession>A0A9Q1C3M2</accession>
<dbReference type="Gene3D" id="3.30.200.20">
    <property type="entry name" value="Phosphorylase Kinase, domain 1"/>
    <property type="match status" value="1"/>
</dbReference>
<dbReference type="GO" id="GO:1990115">
    <property type="term" value="P:RNA polymerase III assembly"/>
    <property type="evidence" value="ECO:0007669"/>
    <property type="project" value="TreeGrafter"/>
</dbReference>
<dbReference type="PANTHER" id="PTHR12674">
    <property type="entry name" value="PREFOLDIN SUBUNIT 5"/>
    <property type="match status" value="1"/>
</dbReference>
<dbReference type="CDD" id="cd23157">
    <property type="entry name" value="Prefoldin_5"/>
    <property type="match status" value="1"/>
</dbReference>
<dbReference type="NCBIfam" id="TIGR00293">
    <property type="entry name" value="prefoldin subunit alpha"/>
    <property type="match status" value="1"/>
</dbReference>
<dbReference type="InterPro" id="IPR020635">
    <property type="entry name" value="Tyr_kinase_cat_dom"/>
</dbReference>
<dbReference type="GO" id="GO:0016272">
    <property type="term" value="C:prefoldin complex"/>
    <property type="evidence" value="ECO:0007669"/>
    <property type="project" value="InterPro"/>
</dbReference>
<dbReference type="GO" id="GO:1990114">
    <property type="term" value="P:RNA polymerase II core complex assembly"/>
    <property type="evidence" value="ECO:0007669"/>
    <property type="project" value="TreeGrafter"/>
</dbReference>
<dbReference type="SMART" id="SM00219">
    <property type="entry name" value="TyrKc"/>
    <property type="match status" value="1"/>
</dbReference>
<reference evidence="4" key="1">
    <citation type="submission" date="2021-10" db="EMBL/GenBank/DDBJ databases">
        <title>Tropical sea cucumber genome reveals ecological adaptation and Cuvierian tubules defense mechanism.</title>
        <authorList>
            <person name="Chen T."/>
        </authorList>
    </citation>
    <scope>NUCLEOTIDE SEQUENCE</scope>
    <source>
        <strain evidence="4">Nanhai2018</strain>
        <tissue evidence="4">Muscle</tissue>
    </source>
</reference>
<evidence type="ECO:0000256" key="1">
    <source>
        <dbReference type="ARBA" id="ARBA00010048"/>
    </source>
</evidence>
<name>A0A9Q1C3M2_HOLLE</name>
<dbReference type="OrthoDB" id="10267474at2759"/>
<protein>
    <submittedName>
        <fullName evidence="4">Prefoldin subunit 5</fullName>
    </submittedName>
</protein>
<dbReference type="Gene3D" id="1.10.510.10">
    <property type="entry name" value="Transferase(Phosphotransferase) domain 1"/>
    <property type="match status" value="1"/>
</dbReference>
<sequence length="333" mass="38555">MSLNSFLSTELENEVDFLLKDKEVSHDKVILHDKLGEGEFGVVYKGVVHGIIRNNEEVICAVKMPKVDRKHWIVATCGSRVGYMFATTRGRRNLAEEDPIYCIEETKQVFIAYEIAKGMVSSAKLTRTEILPNFYELMLSCWQEDPNERPTFHVVREQLDAMLGNRSNYFEFEQEDESFKEKGEKEYLRRASYISNTYIQNFKLNALKEQVEQEIEVMQNSLQQLKVAQSKFIESKECMDKFTPENEASLYVPGQLKDVNNVLIDIGTGYYAEKTLPEAKKYFQRKVDFVTKQMERVQPLLIEKSKMRQVITEVMSIKIQSQMSQQQAGGSKS</sequence>
<evidence type="ECO:0000313" key="4">
    <source>
        <dbReference type="EMBL" id="KAJ8037489.1"/>
    </source>
</evidence>
<dbReference type="InterPro" id="IPR011009">
    <property type="entry name" value="Kinase-like_dom_sf"/>
</dbReference>
<organism evidence="4 5">
    <name type="scientific">Holothuria leucospilota</name>
    <name type="common">Black long sea cucumber</name>
    <name type="synonym">Mertensiothuria leucospilota</name>
    <dbReference type="NCBI Taxonomy" id="206669"/>
    <lineage>
        <taxon>Eukaryota</taxon>
        <taxon>Metazoa</taxon>
        <taxon>Echinodermata</taxon>
        <taxon>Eleutherozoa</taxon>
        <taxon>Echinozoa</taxon>
        <taxon>Holothuroidea</taxon>
        <taxon>Aspidochirotacea</taxon>
        <taxon>Aspidochirotida</taxon>
        <taxon>Holothuriidae</taxon>
        <taxon>Holothuria</taxon>
    </lineage>
</organism>
<dbReference type="GO" id="GO:0005737">
    <property type="term" value="C:cytoplasm"/>
    <property type="evidence" value="ECO:0007669"/>
    <property type="project" value="TreeGrafter"/>
</dbReference>
<dbReference type="PANTHER" id="PTHR12674:SF2">
    <property type="entry name" value="PREFOLDIN SUBUNIT 5"/>
    <property type="match status" value="1"/>
</dbReference>
<comment type="caution">
    <text evidence="4">The sequence shown here is derived from an EMBL/GenBank/DDBJ whole genome shotgun (WGS) entry which is preliminary data.</text>
</comment>
<dbReference type="GO" id="GO:0004713">
    <property type="term" value="F:protein tyrosine kinase activity"/>
    <property type="evidence" value="ECO:0007669"/>
    <property type="project" value="InterPro"/>
</dbReference>
<dbReference type="AlphaFoldDB" id="A0A9Q1C3M2"/>
<dbReference type="SUPFAM" id="SSF46579">
    <property type="entry name" value="Prefoldin"/>
    <property type="match status" value="1"/>
</dbReference>
<dbReference type="SUPFAM" id="SSF56112">
    <property type="entry name" value="Protein kinase-like (PK-like)"/>
    <property type="match status" value="2"/>
</dbReference>
<dbReference type="EMBL" id="JAIZAY010000008">
    <property type="protein sequence ID" value="KAJ8037489.1"/>
    <property type="molecule type" value="Genomic_DNA"/>
</dbReference>
<dbReference type="InterPro" id="IPR011599">
    <property type="entry name" value="PFD_alpha_archaea"/>
</dbReference>
<dbReference type="GO" id="GO:1990113">
    <property type="term" value="P:RNA polymerase I assembly"/>
    <property type="evidence" value="ECO:0007669"/>
    <property type="project" value="TreeGrafter"/>
</dbReference>
<evidence type="ECO:0000259" key="3">
    <source>
        <dbReference type="SMART" id="SM00219"/>
    </source>
</evidence>
<dbReference type="Pfam" id="PF02996">
    <property type="entry name" value="Prefoldin"/>
    <property type="match status" value="1"/>
</dbReference>
<feature type="coiled-coil region" evidence="2">
    <location>
        <begin position="201"/>
        <end position="228"/>
    </location>
</feature>
<evidence type="ECO:0000313" key="5">
    <source>
        <dbReference type="Proteomes" id="UP001152320"/>
    </source>
</evidence>
<dbReference type="InterPro" id="IPR004127">
    <property type="entry name" value="Prefoldin_subunit_alpha"/>
</dbReference>
<comment type="similarity">
    <text evidence="1">Belongs to the prefoldin subunit alpha family.</text>
</comment>
<dbReference type="InterPro" id="IPR001245">
    <property type="entry name" value="Ser-Thr/Tyr_kinase_cat_dom"/>
</dbReference>
<dbReference type="InterPro" id="IPR009053">
    <property type="entry name" value="Prefoldin"/>
</dbReference>
<dbReference type="Proteomes" id="UP001152320">
    <property type="component" value="Chromosome 8"/>
</dbReference>
<dbReference type="GO" id="GO:0051082">
    <property type="term" value="F:unfolded protein binding"/>
    <property type="evidence" value="ECO:0007669"/>
    <property type="project" value="InterPro"/>
</dbReference>
<keyword evidence="5" id="KW-1185">Reference proteome</keyword>
<dbReference type="Gene3D" id="1.10.287.370">
    <property type="match status" value="1"/>
</dbReference>
<gene>
    <name evidence="4" type="ORF">HOLleu_18315</name>
</gene>